<dbReference type="GeneTree" id="ENSGT01030000234924"/>
<dbReference type="SMART" id="SM00338">
    <property type="entry name" value="BRLZ"/>
    <property type="match status" value="1"/>
</dbReference>
<dbReference type="SUPFAM" id="SSF57959">
    <property type="entry name" value="Leucine zipper domain"/>
    <property type="match status" value="1"/>
</dbReference>
<dbReference type="PROSITE" id="PS00036">
    <property type="entry name" value="BZIP_BASIC"/>
    <property type="match status" value="1"/>
</dbReference>
<feature type="compositionally biased region" description="Basic and acidic residues" evidence="1">
    <location>
        <begin position="39"/>
        <end position="62"/>
    </location>
</feature>
<sequence length="126" mass="14234">FPRRSSNSNSLFSEGVGSVRFPAKLSPEISCTVTKRREKNRDAARKSRRKQTERADELHESIEQSNSALQKEIAKLKKDLRLYETALERHKPHCRLKDAAPSPADLKTSSAPLQEKKHVSAPPSQM</sequence>
<feature type="region of interest" description="Disordered" evidence="1">
    <location>
        <begin position="89"/>
        <end position="126"/>
    </location>
</feature>
<evidence type="ECO:0000313" key="3">
    <source>
        <dbReference type="Ensembl" id="ENSPREP00000030228.1"/>
    </source>
</evidence>
<dbReference type="GO" id="GO:0000978">
    <property type="term" value="F:RNA polymerase II cis-regulatory region sequence-specific DNA binding"/>
    <property type="evidence" value="ECO:0007669"/>
    <property type="project" value="TreeGrafter"/>
</dbReference>
<dbReference type="InterPro" id="IPR004827">
    <property type="entry name" value="bZIP"/>
</dbReference>
<evidence type="ECO:0000313" key="4">
    <source>
        <dbReference type="Proteomes" id="UP000242638"/>
    </source>
</evidence>
<dbReference type="GO" id="GO:0005634">
    <property type="term" value="C:nucleus"/>
    <property type="evidence" value="ECO:0007669"/>
    <property type="project" value="TreeGrafter"/>
</dbReference>
<name>A0A3P9Q8U5_POERE</name>
<dbReference type="AlphaFoldDB" id="A0A3P9Q8U5"/>
<dbReference type="Gene3D" id="1.20.5.170">
    <property type="match status" value="1"/>
</dbReference>
<protein>
    <submittedName>
        <fullName evidence="3">Basic leucine zipper ATF-like transcription factor 2</fullName>
    </submittedName>
</protein>
<evidence type="ECO:0000256" key="1">
    <source>
        <dbReference type="SAM" id="MobiDB-lite"/>
    </source>
</evidence>
<reference evidence="3" key="3">
    <citation type="submission" date="2025-09" db="UniProtKB">
        <authorList>
            <consortium name="Ensembl"/>
        </authorList>
    </citation>
    <scope>IDENTIFICATION</scope>
    <source>
        <strain evidence="3">Guanapo</strain>
    </source>
</reference>
<reference evidence="3" key="2">
    <citation type="submission" date="2025-08" db="UniProtKB">
        <authorList>
            <consortium name="Ensembl"/>
        </authorList>
    </citation>
    <scope>IDENTIFICATION</scope>
    <source>
        <strain evidence="3">Guanapo</strain>
    </source>
</reference>
<evidence type="ECO:0000259" key="2">
    <source>
        <dbReference type="PROSITE" id="PS00036"/>
    </source>
</evidence>
<dbReference type="Bgee" id="ENSPREG00000020458">
    <property type="expression patterns" value="Expressed in caudal fin and 1 other cell type or tissue"/>
</dbReference>
<proteinExistence type="predicted"/>
<dbReference type="GO" id="GO:0000981">
    <property type="term" value="F:DNA-binding transcription factor activity, RNA polymerase II-specific"/>
    <property type="evidence" value="ECO:0007669"/>
    <property type="project" value="TreeGrafter"/>
</dbReference>
<dbReference type="Ensembl" id="ENSPRET00000030571.1">
    <property type="protein sequence ID" value="ENSPREP00000030228.1"/>
    <property type="gene ID" value="ENSPREG00000020458.1"/>
</dbReference>
<feature type="domain" description="BZIP" evidence="2">
    <location>
        <begin position="35"/>
        <end position="50"/>
    </location>
</feature>
<feature type="region of interest" description="Disordered" evidence="1">
    <location>
        <begin position="32"/>
        <end position="66"/>
    </location>
</feature>
<accession>A0A3P9Q8U5</accession>
<organism evidence="3 4">
    <name type="scientific">Poecilia reticulata</name>
    <name type="common">Guppy</name>
    <name type="synonym">Acanthophacelus reticulatus</name>
    <dbReference type="NCBI Taxonomy" id="8081"/>
    <lineage>
        <taxon>Eukaryota</taxon>
        <taxon>Metazoa</taxon>
        <taxon>Chordata</taxon>
        <taxon>Craniata</taxon>
        <taxon>Vertebrata</taxon>
        <taxon>Euteleostomi</taxon>
        <taxon>Actinopterygii</taxon>
        <taxon>Neopterygii</taxon>
        <taxon>Teleostei</taxon>
        <taxon>Neoteleostei</taxon>
        <taxon>Acanthomorphata</taxon>
        <taxon>Ovalentaria</taxon>
        <taxon>Atherinomorphae</taxon>
        <taxon>Cyprinodontiformes</taxon>
        <taxon>Poeciliidae</taxon>
        <taxon>Poeciliinae</taxon>
        <taxon>Poecilia</taxon>
    </lineage>
</organism>
<reference evidence="4" key="1">
    <citation type="submission" date="2013-11" db="EMBL/GenBank/DDBJ databases">
        <title>The genomic landscape of the Guanapo guppy.</title>
        <authorList>
            <person name="Kuenstner A."/>
            <person name="Dreyer C."/>
        </authorList>
    </citation>
    <scope>NUCLEOTIDE SEQUENCE</scope>
    <source>
        <strain evidence="4">Guanapo</strain>
    </source>
</reference>
<keyword evidence="4" id="KW-1185">Reference proteome</keyword>
<dbReference type="OMA" id="MDTGCEL"/>
<dbReference type="PANTHER" id="PTHR23351">
    <property type="entry name" value="FOS TRANSCRIPTION FACTOR-RELATED"/>
    <property type="match status" value="1"/>
</dbReference>
<dbReference type="InterPro" id="IPR000837">
    <property type="entry name" value="AP-1"/>
</dbReference>
<dbReference type="PANTHER" id="PTHR23351:SF51">
    <property type="entry name" value="BASIC LEUCINE ZIPPER TRANSCRIPTIONAL FACTOR ATF-LIKE"/>
    <property type="match status" value="1"/>
</dbReference>
<dbReference type="Proteomes" id="UP000242638">
    <property type="component" value="Unassembled WGS sequence"/>
</dbReference>
<dbReference type="Pfam" id="PF00170">
    <property type="entry name" value="bZIP_1"/>
    <property type="match status" value="1"/>
</dbReference>
<dbReference type="InterPro" id="IPR046347">
    <property type="entry name" value="bZIP_sf"/>
</dbReference>